<dbReference type="Pfam" id="PF26421">
    <property type="entry name" value="Avidin_like"/>
    <property type="match status" value="1"/>
</dbReference>
<keyword evidence="2" id="KW-1185">Reference proteome</keyword>
<evidence type="ECO:0000313" key="2">
    <source>
        <dbReference type="Proteomes" id="UP000657931"/>
    </source>
</evidence>
<comment type="caution">
    <text evidence="1">The sequence shown here is derived from an EMBL/GenBank/DDBJ whole genome shotgun (WGS) entry which is preliminary data.</text>
</comment>
<dbReference type="RefSeq" id="WP_191816725.1">
    <property type="nucleotide sequence ID" value="NZ_JACSQT010000011.1"/>
</dbReference>
<evidence type="ECO:0000313" key="1">
    <source>
        <dbReference type="EMBL" id="MBD7939023.1"/>
    </source>
</evidence>
<dbReference type="Proteomes" id="UP000657931">
    <property type="component" value="Unassembled WGS sequence"/>
</dbReference>
<name>A0ABR8QU49_9BACI</name>
<gene>
    <name evidence="1" type="ORF">H9655_18455</name>
</gene>
<sequence>MINYNGKKFVSIENTNNGEVSDQTFFEYSQEGNIISASYYGGQIRKGTLIGIVKEDGSLLFNYNHVNIKDELRGGTCFSTPECLSDGRMRLHEQWQWNDADQTEGHSIIEEMKKESKAY</sequence>
<protein>
    <submittedName>
        <fullName evidence="1">N-acetylglutamate synthase</fullName>
    </submittedName>
</protein>
<dbReference type="InterPro" id="IPR058595">
    <property type="entry name" value="Avidin-like"/>
</dbReference>
<organism evidence="1 2">
    <name type="scientific">Cytobacillus stercorigallinarum</name>
    <dbReference type="NCBI Taxonomy" id="2762240"/>
    <lineage>
        <taxon>Bacteria</taxon>
        <taxon>Bacillati</taxon>
        <taxon>Bacillota</taxon>
        <taxon>Bacilli</taxon>
        <taxon>Bacillales</taxon>
        <taxon>Bacillaceae</taxon>
        <taxon>Cytobacillus</taxon>
    </lineage>
</organism>
<proteinExistence type="predicted"/>
<accession>A0ABR8QU49</accession>
<dbReference type="EMBL" id="JACSQT010000011">
    <property type="protein sequence ID" value="MBD7939023.1"/>
    <property type="molecule type" value="Genomic_DNA"/>
</dbReference>
<reference evidence="1 2" key="1">
    <citation type="submission" date="2020-08" db="EMBL/GenBank/DDBJ databases">
        <title>A Genomic Blueprint of the Chicken Gut Microbiome.</title>
        <authorList>
            <person name="Gilroy R."/>
            <person name="Ravi A."/>
            <person name="Getino M."/>
            <person name="Pursley I."/>
            <person name="Horton D.L."/>
            <person name="Alikhan N.-F."/>
            <person name="Baker D."/>
            <person name="Gharbi K."/>
            <person name="Hall N."/>
            <person name="Watson M."/>
            <person name="Adriaenssens E.M."/>
            <person name="Foster-Nyarko E."/>
            <person name="Jarju S."/>
            <person name="Secka A."/>
            <person name="Antonio M."/>
            <person name="Oren A."/>
            <person name="Chaudhuri R."/>
            <person name="La Ragione R.M."/>
            <person name="Hildebrand F."/>
            <person name="Pallen M.J."/>
        </authorList>
    </citation>
    <scope>NUCLEOTIDE SEQUENCE [LARGE SCALE GENOMIC DNA]</scope>
    <source>
        <strain evidence="1 2">Sa5YUA1</strain>
    </source>
</reference>